<proteinExistence type="predicted"/>
<feature type="signal peptide" evidence="1">
    <location>
        <begin position="1"/>
        <end position="19"/>
    </location>
</feature>
<reference evidence="3 4" key="1">
    <citation type="submission" date="2023-09" db="EMBL/GenBank/DDBJ databases">
        <title>Novel taxa isolated from Blanes Bay.</title>
        <authorList>
            <person name="Rey-Velasco X."/>
            <person name="Lucena T."/>
        </authorList>
    </citation>
    <scope>NUCLEOTIDE SEQUENCE [LARGE SCALE GENOMIC DNA]</scope>
    <source>
        <strain evidence="3 4">S334</strain>
    </source>
</reference>
<protein>
    <submittedName>
        <fullName evidence="3">PepSY-like domain-containing protein</fullName>
    </submittedName>
</protein>
<accession>A0ABU3L1C6</accession>
<comment type="caution">
    <text evidence="3">The sequence shown here is derived from an EMBL/GenBank/DDBJ whole genome shotgun (WGS) entry which is preliminary data.</text>
</comment>
<evidence type="ECO:0000313" key="4">
    <source>
        <dbReference type="Proteomes" id="UP001250656"/>
    </source>
</evidence>
<name>A0ABU3L1C6_9FLAO</name>
<dbReference type="Gene3D" id="3.10.450.360">
    <property type="match status" value="1"/>
</dbReference>
<dbReference type="InterPro" id="IPR021533">
    <property type="entry name" value="PepSY-like"/>
</dbReference>
<gene>
    <name evidence="3" type="ORF">RQM65_02390</name>
</gene>
<sequence>MKNLSVALIALLGTAAVSAQDLNPADVPQDLRDTFEQAHPNASDVEWEREGDSYKVEFEVDYQDQEVWYSADGQTNKMEKDIKEDELPQAISSAISDKYADYKVDSIEMTEENGKTTYEVELEKGWDDEINVVFDADGKVLNEWKD</sequence>
<dbReference type="Pfam" id="PF11396">
    <property type="entry name" value="PepSY_like"/>
    <property type="match status" value="1"/>
</dbReference>
<dbReference type="Proteomes" id="UP001250656">
    <property type="component" value="Unassembled WGS sequence"/>
</dbReference>
<evidence type="ECO:0000259" key="2">
    <source>
        <dbReference type="Pfam" id="PF11396"/>
    </source>
</evidence>
<feature type="chain" id="PRO_5047140444" evidence="1">
    <location>
        <begin position="20"/>
        <end position="146"/>
    </location>
</feature>
<organism evidence="3 4">
    <name type="scientific">Pricia mediterranea</name>
    <dbReference type="NCBI Taxonomy" id="3076079"/>
    <lineage>
        <taxon>Bacteria</taxon>
        <taxon>Pseudomonadati</taxon>
        <taxon>Bacteroidota</taxon>
        <taxon>Flavobacteriia</taxon>
        <taxon>Flavobacteriales</taxon>
        <taxon>Flavobacteriaceae</taxon>
        <taxon>Pricia</taxon>
    </lineage>
</organism>
<dbReference type="SUPFAM" id="SSF160574">
    <property type="entry name" value="BT0923-like"/>
    <property type="match status" value="1"/>
</dbReference>
<keyword evidence="1" id="KW-0732">Signal</keyword>
<evidence type="ECO:0000313" key="3">
    <source>
        <dbReference type="EMBL" id="MDT7827512.1"/>
    </source>
</evidence>
<feature type="domain" description="Putative beta-lactamase-inhibitor-like PepSY-like" evidence="2">
    <location>
        <begin position="52"/>
        <end position="141"/>
    </location>
</feature>
<keyword evidence="4" id="KW-1185">Reference proteome</keyword>
<evidence type="ECO:0000256" key="1">
    <source>
        <dbReference type="SAM" id="SignalP"/>
    </source>
</evidence>
<dbReference type="RefSeq" id="WP_314012459.1">
    <property type="nucleotide sequence ID" value="NZ_JAVTTP010000001.1"/>
</dbReference>
<dbReference type="EMBL" id="JAVTTP010000001">
    <property type="protein sequence ID" value="MDT7827512.1"/>
    <property type="molecule type" value="Genomic_DNA"/>
</dbReference>